<evidence type="ECO:0000256" key="1">
    <source>
        <dbReference type="SAM" id="MobiDB-lite"/>
    </source>
</evidence>
<reference evidence="3" key="2">
    <citation type="submission" date="2013-12" db="EMBL/GenBank/DDBJ databases">
        <title>Evolution of pathogenesis and genome organization in the Tremellales.</title>
        <authorList>
            <person name="Cuomo C."/>
            <person name="Litvintseva A."/>
            <person name="Heitman J."/>
            <person name="Chen Y."/>
            <person name="Sun S."/>
            <person name="Springer D."/>
            <person name="Dromer F."/>
            <person name="Young S."/>
            <person name="Zeng Q."/>
            <person name="Chapman S."/>
            <person name="Gujja S."/>
            <person name="Saif S."/>
            <person name="Birren B."/>
        </authorList>
    </citation>
    <scope>NUCLEOTIDE SEQUENCE [LARGE SCALE GENOMIC DNA]</scope>
    <source>
        <strain evidence="3">BCC8398</strain>
    </source>
</reference>
<dbReference type="Proteomes" id="UP000092666">
    <property type="component" value="Unassembled WGS sequence"/>
</dbReference>
<feature type="compositionally biased region" description="Polar residues" evidence="1">
    <location>
        <begin position="207"/>
        <end position="216"/>
    </location>
</feature>
<sequence>MPFFRDPLHTMPVKWGLYRPLLKQTKGVFPAVHREIRSQWKRWKGMTSVPRTKGFLEEYHTLLEYLSSTSSRTLTPTPIRTEEPSIQTSPYNAELELQNLETRLLEKHSAADLKAADELSASQSTARAKSTGPPRLTGGFHRPTLFNPPLPRLKPQPIGISMMIQNRLRKRERRHARRKVWASLLSDMRLEVSFWKDLERASPNPDPNANNMSSTADYDVASGTESGARGLRRGVRGESDWTKGKDSRCPGGWDGPIQEELRLMDARFRKENSRAESVYSEELMERVAQAKSRRKDKRRAKKLAEREKKREASVKIAQTASISTLEAGDGEAT</sequence>
<accession>A0A1B9GQC4</accession>
<feature type="compositionally biased region" description="Basic and acidic residues" evidence="1">
    <location>
        <begin position="235"/>
        <end position="248"/>
    </location>
</feature>
<keyword evidence="3" id="KW-1185">Reference proteome</keyword>
<dbReference type="STRING" id="1296120.A0A1B9GQC4"/>
<dbReference type="EMBL" id="KV700126">
    <property type="protein sequence ID" value="OCF33304.1"/>
    <property type="molecule type" value="Genomic_DNA"/>
</dbReference>
<name>A0A1B9GQC4_9TREE</name>
<evidence type="ECO:0000313" key="3">
    <source>
        <dbReference type="Proteomes" id="UP000092666"/>
    </source>
</evidence>
<feature type="compositionally biased region" description="Basic and acidic residues" evidence="1">
    <location>
        <begin position="302"/>
        <end position="313"/>
    </location>
</feature>
<gene>
    <name evidence="2" type="ORF">I316_05045</name>
</gene>
<feature type="compositionally biased region" description="Basic residues" evidence="1">
    <location>
        <begin position="291"/>
        <end position="301"/>
    </location>
</feature>
<evidence type="ECO:0000313" key="2">
    <source>
        <dbReference type="EMBL" id="OCF33304.1"/>
    </source>
</evidence>
<proteinExistence type="predicted"/>
<feature type="region of interest" description="Disordered" evidence="1">
    <location>
        <begin position="203"/>
        <end position="256"/>
    </location>
</feature>
<protein>
    <submittedName>
        <fullName evidence="2">Uncharacterized protein</fullName>
    </submittedName>
</protein>
<dbReference type="OrthoDB" id="2571149at2759"/>
<reference evidence="2 3" key="1">
    <citation type="submission" date="2013-07" db="EMBL/GenBank/DDBJ databases">
        <title>The Genome Sequence of Cryptococcus heveanensis BCC8398.</title>
        <authorList>
            <consortium name="The Broad Institute Genome Sequencing Platform"/>
            <person name="Cuomo C."/>
            <person name="Litvintseva A."/>
            <person name="Chen Y."/>
            <person name="Heitman J."/>
            <person name="Sun S."/>
            <person name="Springer D."/>
            <person name="Dromer F."/>
            <person name="Young S.K."/>
            <person name="Zeng Q."/>
            <person name="Gargeya S."/>
            <person name="Fitzgerald M."/>
            <person name="Abouelleil A."/>
            <person name="Alvarado L."/>
            <person name="Berlin A.M."/>
            <person name="Chapman S.B."/>
            <person name="Dewar J."/>
            <person name="Goldberg J."/>
            <person name="Griggs A."/>
            <person name="Gujja S."/>
            <person name="Hansen M."/>
            <person name="Howarth C."/>
            <person name="Imamovic A."/>
            <person name="Larimer J."/>
            <person name="McCowan C."/>
            <person name="Murphy C."/>
            <person name="Pearson M."/>
            <person name="Priest M."/>
            <person name="Roberts A."/>
            <person name="Saif S."/>
            <person name="Shea T."/>
            <person name="Sykes S."/>
            <person name="Wortman J."/>
            <person name="Nusbaum C."/>
            <person name="Birren B."/>
        </authorList>
    </citation>
    <scope>NUCLEOTIDE SEQUENCE [LARGE SCALE GENOMIC DNA]</scope>
    <source>
        <strain evidence="2 3">BCC8398</strain>
    </source>
</reference>
<dbReference type="AlphaFoldDB" id="A0A1B9GQC4"/>
<feature type="region of interest" description="Disordered" evidence="1">
    <location>
        <begin position="288"/>
        <end position="316"/>
    </location>
</feature>
<feature type="region of interest" description="Disordered" evidence="1">
    <location>
        <begin position="115"/>
        <end position="156"/>
    </location>
</feature>
<organism evidence="2 3">
    <name type="scientific">Kwoniella heveanensis BCC8398</name>
    <dbReference type="NCBI Taxonomy" id="1296120"/>
    <lineage>
        <taxon>Eukaryota</taxon>
        <taxon>Fungi</taxon>
        <taxon>Dikarya</taxon>
        <taxon>Basidiomycota</taxon>
        <taxon>Agaricomycotina</taxon>
        <taxon>Tremellomycetes</taxon>
        <taxon>Tremellales</taxon>
        <taxon>Cryptococcaceae</taxon>
        <taxon>Kwoniella</taxon>
    </lineage>
</organism>